<name>A0A3T0N029_9RHOB</name>
<dbReference type="KEGG" id="sedi:EBB79_05370"/>
<gene>
    <name evidence="1" type="ORF">EBB79_05370</name>
</gene>
<keyword evidence="2" id="KW-1185">Reference proteome</keyword>
<reference evidence="1 2" key="1">
    <citation type="submission" date="2018-10" db="EMBL/GenBank/DDBJ databases">
        <title>Parasedimentitalea marina sp. nov., a psychrophilic bacterium isolated from deep seawater of the New Britain Trench.</title>
        <authorList>
            <person name="Cao J."/>
        </authorList>
    </citation>
    <scope>NUCLEOTIDE SEQUENCE [LARGE SCALE GENOMIC DNA]</scope>
    <source>
        <strain evidence="1 2">W43</strain>
    </source>
</reference>
<organism evidence="1 2">
    <name type="scientific">Parasedimentitalea marina</name>
    <dbReference type="NCBI Taxonomy" id="2483033"/>
    <lineage>
        <taxon>Bacteria</taxon>
        <taxon>Pseudomonadati</taxon>
        <taxon>Pseudomonadota</taxon>
        <taxon>Alphaproteobacteria</taxon>
        <taxon>Rhodobacterales</taxon>
        <taxon>Paracoccaceae</taxon>
        <taxon>Parasedimentitalea</taxon>
    </lineage>
</organism>
<dbReference type="EMBL" id="CP033219">
    <property type="protein sequence ID" value="AZV77374.1"/>
    <property type="molecule type" value="Genomic_DNA"/>
</dbReference>
<dbReference type="AlphaFoldDB" id="A0A3T0N029"/>
<sequence length="166" mass="17475">MSRPLALFAIGLLFGGGAGFVIAAGNGVTFEGHDHDDPSQHTSMEMQAEMTSHDHSSAVNLPAGADAPGLEIKLTKDPMAGWNLQVIPQNFRFAPENASTADISGEGHAHVYINGVKLGRLYGNWLHIGDLPKGDAEVKVSLNGNGHSPLMVDDVPVEASVTVQVK</sequence>
<dbReference type="Proteomes" id="UP000283063">
    <property type="component" value="Chromosome"/>
</dbReference>
<dbReference type="RefSeq" id="WP_127747930.1">
    <property type="nucleotide sequence ID" value="NZ_CP033219.1"/>
</dbReference>
<evidence type="ECO:0008006" key="3">
    <source>
        <dbReference type="Google" id="ProtNLM"/>
    </source>
</evidence>
<protein>
    <recommendedName>
        <fullName evidence="3">Copper chaperone PCu(A)C</fullName>
    </recommendedName>
</protein>
<evidence type="ECO:0000313" key="1">
    <source>
        <dbReference type="EMBL" id="AZV77374.1"/>
    </source>
</evidence>
<proteinExistence type="predicted"/>
<evidence type="ECO:0000313" key="2">
    <source>
        <dbReference type="Proteomes" id="UP000283063"/>
    </source>
</evidence>
<accession>A0A3T0N029</accession>
<dbReference type="OrthoDB" id="6385276at2"/>